<organism evidence="2 3">
    <name type="scientific">Thalassovita mediterranea</name>
    <dbReference type="NCBI Taxonomy" id="340021"/>
    <lineage>
        <taxon>Bacteria</taxon>
        <taxon>Pseudomonadati</taxon>
        <taxon>Pseudomonadota</taxon>
        <taxon>Alphaproteobacteria</taxon>
        <taxon>Rhodobacterales</taxon>
        <taxon>Roseobacteraceae</taxon>
        <taxon>Thalassovita</taxon>
    </lineage>
</organism>
<accession>A0A0P1GNS6</accession>
<gene>
    <name evidence="2" type="ORF">TM5383_01142</name>
</gene>
<reference evidence="2 3" key="1">
    <citation type="submission" date="2015-09" db="EMBL/GenBank/DDBJ databases">
        <authorList>
            <consortium name="Swine Surveillance"/>
        </authorList>
    </citation>
    <scope>NUCLEOTIDE SEQUENCE [LARGE SCALE GENOMIC DNA]</scope>
    <source>
        <strain evidence="2 3">CECT 8383</strain>
    </source>
</reference>
<evidence type="ECO:0000313" key="2">
    <source>
        <dbReference type="EMBL" id="CUH83938.1"/>
    </source>
</evidence>
<keyword evidence="1" id="KW-0812">Transmembrane</keyword>
<evidence type="ECO:0000313" key="3">
    <source>
        <dbReference type="Proteomes" id="UP000051681"/>
    </source>
</evidence>
<evidence type="ECO:0000256" key="1">
    <source>
        <dbReference type="SAM" id="Phobius"/>
    </source>
</evidence>
<feature type="transmembrane region" description="Helical" evidence="1">
    <location>
        <begin position="89"/>
        <end position="112"/>
    </location>
</feature>
<name>A0A0P1GNS6_9RHOB</name>
<keyword evidence="3" id="KW-1185">Reference proteome</keyword>
<evidence type="ECO:0008006" key="4">
    <source>
        <dbReference type="Google" id="ProtNLM"/>
    </source>
</evidence>
<dbReference type="OrthoDB" id="7863719at2"/>
<dbReference type="RefSeq" id="WP_058318047.1">
    <property type="nucleotide sequence ID" value="NZ_CYSF01000006.1"/>
</dbReference>
<dbReference type="Proteomes" id="UP000051681">
    <property type="component" value="Unassembled WGS sequence"/>
</dbReference>
<sequence>MDKNSLQNGGQGDLPLDDLQSDELAALDDLFALARGTVGADDAFQPSMGLMDRVMSDALAVQAVPQVPAAEVIAPRAPHPLQPAFWRNALAALGGWPAMAGLVSASVAGIWIGMNPPSLLSDSAATVLALDSDDYLVDVLPGFSAEIDSTFFEG</sequence>
<dbReference type="STRING" id="340021.TM5383_01142"/>
<dbReference type="EMBL" id="CYSF01000006">
    <property type="protein sequence ID" value="CUH83938.1"/>
    <property type="molecule type" value="Genomic_DNA"/>
</dbReference>
<proteinExistence type="predicted"/>
<protein>
    <recommendedName>
        <fullName evidence="4">Dihydroorotate dehydrogenase</fullName>
    </recommendedName>
</protein>
<keyword evidence="1" id="KW-0472">Membrane</keyword>
<dbReference type="AlphaFoldDB" id="A0A0P1GNS6"/>
<keyword evidence="1" id="KW-1133">Transmembrane helix</keyword>